<keyword evidence="1" id="KW-0472">Membrane</keyword>
<feature type="transmembrane region" description="Helical" evidence="1">
    <location>
        <begin position="195"/>
        <end position="215"/>
    </location>
</feature>
<proteinExistence type="predicted"/>
<sequence>MMTADDRAAKADRVLDAFHDLATHQPELARDLLGRVLDSIRDMHKRLTRDLVLSALLVLLFELLNRNLIGEASAVGVKVSKLGELKYLIPIAVGFLLFRVAALLIERNISWDAYTAYCNTAYPQVKNSHLINFIVPFGYVVSTGPVPEPFSGGWPKAYRMFLTFAEVFLLAIAVPIGFITYAVVQLFRQGEPPHIAAIVVAVVSGALLLAAYVNFFSAVGSSAAIDEALRRRGAAPLSGAE</sequence>
<dbReference type="RefSeq" id="WP_157296572.1">
    <property type="nucleotide sequence ID" value="NZ_JBIAZU010000006.1"/>
</dbReference>
<evidence type="ECO:0000313" key="2">
    <source>
        <dbReference type="EMBL" id="MFF5294301.1"/>
    </source>
</evidence>
<feature type="transmembrane region" description="Helical" evidence="1">
    <location>
        <begin position="47"/>
        <end position="65"/>
    </location>
</feature>
<protein>
    <submittedName>
        <fullName evidence="2">Uncharacterized protein</fullName>
    </submittedName>
</protein>
<accession>A0ABW6WQ11</accession>
<reference evidence="2 3" key="1">
    <citation type="submission" date="2024-10" db="EMBL/GenBank/DDBJ databases">
        <title>The Natural Products Discovery Center: Release of the First 8490 Sequenced Strains for Exploring Actinobacteria Biosynthetic Diversity.</title>
        <authorList>
            <person name="Kalkreuter E."/>
            <person name="Kautsar S.A."/>
            <person name="Yang D."/>
            <person name="Bader C.D."/>
            <person name="Teijaro C.N."/>
            <person name="Fluegel L."/>
            <person name="Davis C.M."/>
            <person name="Simpson J.R."/>
            <person name="Lauterbach L."/>
            <person name="Steele A.D."/>
            <person name="Gui C."/>
            <person name="Meng S."/>
            <person name="Li G."/>
            <person name="Viehrig K."/>
            <person name="Ye F."/>
            <person name="Su P."/>
            <person name="Kiefer A.F."/>
            <person name="Nichols A."/>
            <person name="Cepeda A.J."/>
            <person name="Yan W."/>
            <person name="Fan B."/>
            <person name="Jiang Y."/>
            <person name="Adhikari A."/>
            <person name="Zheng C.-J."/>
            <person name="Schuster L."/>
            <person name="Cowan T.M."/>
            <person name="Smanski M.J."/>
            <person name="Chevrette M.G."/>
            <person name="De Carvalho L.P.S."/>
            <person name="Shen B."/>
        </authorList>
    </citation>
    <scope>NUCLEOTIDE SEQUENCE [LARGE SCALE GENOMIC DNA]</scope>
    <source>
        <strain evidence="2 3">NPDC000087</strain>
    </source>
</reference>
<keyword evidence="1" id="KW-0812">Transmembrane</keyword>
<keyword evidence="3" id="KW-1185">Reference proteome</keyword>
<gene>
    <name evidence="2" type="ORF">ACFY35_33100</name>
</gene>
<dbReference type="EMBL" id="JBIAZU010000006">
    <property type="protein sequence ID" value="MFF5294301.1"/>
    <property type="molecule type" value="Genomic_DNA"/>
</dbReference>
<feature type="transmembrane region" description="Helical" evidence="1">
    <location>
        <begin position="85"/>
        <end position="105"/>
    </location>
</feature>
<feature type="transmembrane region" description="Helical" evidence="1">
    <location>
        <begin position="161"/>
        <end position="183"/>
    </location>
</feature>
<dbReference type="Proteomes" id="UP001602245">
    <property type="component" value="Unassembled WGS sequence"/>
</dbReference>
<evidence type="ECO:0000313" key="3">
    <source>
        <dbReference type="Proteomes" id="UP001602245"/>
    </source>
</evidence>
<comment type="caution">
    <text evidence="2">The sequence shown here is derived from an EMBL/GenBank/DDBJ whole genome shotgun (WGS) entry which is preliminary data.</text>
</comment>
<keyword evidence="1" id="KW-1133">Transmembrane helix</keyword>
<organism evidence="2 3">
    <name type="scientific">Paractinoplanes globisporus</name>
    <dbReference type="NCBI Taxonomy" id="113565"/>
    <lineage>
        <taxon>Bacteria</taxon>
        <taxon>Bacillati</taxon>
        <taxon>Actinomycetota</taxon>
        <taxon>Actinomycetes</taxon>
        <taxon>Micromonosporales</taxon>
        <taxon>Micromonosporaceae</taxon>
        <taxon>Paractinoplanes</taxon>
    </lineage>
</organism>
<evidence type="ECO:0000256" key="1">
    <source>
        <dbReference type="SAM" id="Phobius"/>
    </source>
</evidence>
<name>A0ABW6WQ11_9ACTN</name>